<dbReference type="InterPro" id="IPR047770">
    <property type="entry name" value="RegB"/>
</dbReference>
<gene>
    <name evidence="13" type="ORF">ABB55_18975</name>
</gene>
<dbReference type="GO" id="GO:0005524">
    <property type="term" value="F:ATP binding"/>
    <property type="evidence" value="ECO:0007669"/>
    <property type="project" value="UniProtKB-KW"/>
</dbReference>
<evidence type="ECO:0000256" key="6">
    <source>
        <dbReference type="ARBA" id="ARBA00022679"/>
    </source>
</evidence>
<keyword evidence="4" id="KW-1003">Cell membrane</keyword>
<dbReference type="Gene3D" id="3.30.565.10">
    <property type="entry name" value="Histidine kinase-like ATPase, C-terminal domain"/>
    <property type="match status" value="1"/>
</dbReference>
<feature type="transmembrane region" description="Helical" evidence="11">
    <location>
        <begin position="159"/>
        <end position="181"/>
    </location>
</feature>
<dbReference type="STRING" id="665126.ABB55_18975"/>
<dbReference type="RefSeq" id="WP_054360204.1">
    <property type="nucleotide sequence ID" value="NZ_JAPCYQ010000001.1"/>
</dbReference>
<dbReference type="EMBL" id="LJYW01000001">
    <property type="protein sequence ID" value="KPL54039.1"/>
    <property type="molecule type" value="Genomic_DNA"/>
</dbReference>
<feature type="transmembrane region" description="Helical" evidence="11">
    <location>
        <begin position="103"/>
        <end position="121"/>
    </location>
</feature>
<proteinExistence type="predicted"/>
<feature type="transmembrane region" description="Helical" evidence="11">
    <location>
        <begin position="21"/>
        <end position="39"/>
    </location>
</feature>
<dbReference type="SMART" id="SM00387">
    <property type="entry name" value="HATPase_c"/>
    <property type="match status" value="1"/>
</dbReference>
<dbReference type="Proteomes" id="UP000048984">
    <property type="component" value="Unassembled WGS sequence"/>
</dbReference>
<name>A0A0P6WAJ1_9HYPH</name>
<dbReference type="NCBIfam" id="NF033792">
    <property type="entry name" value="ActS_PrrB_HisK"/>
    <property type="match status" value="1"/>
</dbReference>
<dbReference type="SUPFAM" id="SSF55874">
    <property type="entry name" value="ATPase domain of HSP90 chaperone/DNA topoisomerase II/histidine kinase"/>
    <property type="match status" value="1"/>
</dbReference>
<dbReference type="SUPFAM" id="SSF47384">
    <property type="entry name" value="Homodimeric domain of signal transducing histidine kinase"/>
    <property type="match status" value="1"/>
</dbReference>
<evidence type="ECO:0000256" key="7">
    <source>
        <dbReference type="ARBA" id="ARBA00022741"/>
    </source>
</evidence>
<keyword evidence="14" id="KW-1185">Reference proteome</keyword>
<evidence type="ECO:0000256" key="1">
    <source>
        <dbReference type="ARBA" id="ARBA00000085"/>
    </source>
</evidence>
<reference evidence="13 14" key="1">
    <citation type="submission" date="2015-09" db="EMBL/GenBank/DDBJ databases">
        <authorList>
            <person name="Jackson K.R."/>
            <person name="Lunt B.L."/>
            <person name="Fisher J.N.B."/>
            <person name="Gardner A.V."/>
            <person name="Bailey M.E."/>
            <person name="Deus L.M."/>
            <person name="Earl A.S."/>
            <person name="Gibby P.D."/>
            <person name="Hartmann K.A."/>
            <person name="Liu J.E."/>
            <person name="Manci A.M."/>
            <person name="Nielsen D.A."/>
            <person name="Solomon M.B."/>
            <person name="Breakwell D.P."/>
            <person name="Burnett S.H."/>
            <person name="Grose J.H."/>
        </authorList>
    </citation>
    <scope>NUCLEOTIDE SEQUENCE [LARGE SCALE GENOMIC DNA]</scope>
    <source>
        <strain evidence="13 14">16</strain>
    </source>
</reference>
<dbReference type="EC" id="2.7.13.3" evidence="3"/>
<dbReference type="SMART" id="SM00388">
    <property type="entry name" value="HisKA"/>
    <property type="match status" value="1"/>
</dbReference>
<accession>A0A0P6WAJ1</accession>
<comment type="subcellular location">
    <subcellularLocation>
        <location evidence="2">Cell membrane</location>
        <topology evidence="2">Multi-pass membrane protein</topology>
    </subcellularLocation>
</comment>
<dbReference type="Pfam" id="PF00512">
    <property type="entry name" value="HisKA"/>
    <property type="match status" value="1"/>
</dbReference>
<evidence type="ECO:0000256" key="4">
    <source>
        <dbReference type="ARBA" id="ARBA00022475"/>
    </source>
</evidence>
<keyword evidence="8" id="KW-0418">Kinase</keyword>
<dbReference type="GO" id="GO:0005886">
    <property type="term" value="C:plasma membrane"/>
    <property type="evidence" value="ECO:0007669"/>
    <property type="project" value="UniProtKB-SubCell"/>
</dbReference>
<dbReference type="CDD" id="cd00082">
    <property type="entry name" value="HisKA"/>
    <property type="match status" value="1"/>
</dbReference>
<comment type="catalytic activity">
    <reaction evidence="1">
        <text>ATP + protein L-histidine = ADP + protein N-phospho-L-histidine.</text>
        <dbReference type="EC" id="2.7.13.3"/>
    </reaction>
</comment>
<evidence type="ECO:0000256" key="5">
    <source>
        <dbReference type="ARBA" id="ARBA00022553"/>
    </source>
</evidence>
<evidence type="ECO:0000256" key="10">
    <source>
        <dbReference type="SAM" id="MobiDB-lite"/>
    </source>
</evidence>
<keyword evidence="11" id="KW-1133">Transmembrane helix</keyword>
<dbReference type="PROSITE" id="PS50109">
    <property type="entry name" value="HIS_KIN"/>
    <property type="match status" value="1"/>
</dbReference>
<feature type="region of interest" description="Disordered" evidence="10">
    <location>
        <begin position="432"/>
        <end position="452"/>
    </location>
</feature>
<dbReference type="InterPro" id="IPR036890">
    <property type="entry name" value="HATPase_C_sf"/>
</dbReference>
<dbReference type="InterPro" id="IPR003661">
    <property type="entry name" value="HisK_dim/P_dom"/>
</dbReference>
<keyword evidence="5" id="KW-0597">Phosphoprotein</keyword>
<dbReference type="InterPro" id="IPR050980">
    <property type="entry name" value="2C_sensor_his_kinase"/>
</dbReference>
<feature type="domain" description="Histidine kinase" evidence="12">
    <location>
        <begin position="216"/>
        <end position="433"/>
    </location>
</feature>
<sequence>MFPTTAELRESVSRSLRLSTLVTLRWLALAGQAAAILIVRYGLEFHLPLAGCFALIGISAALNLLLRFRFDPTHRLDGPYVTGLLAYDVLQLSGLLFLTGGLANPFALLLLAPVMVAAATMPPRSTMLLGAMVAGMSTLLGVFHWPLPWGPSEPPVLPPLYLAGIWMALVSTVVFSGTYAFRVAEEARQLAEALSATELVLQREKHLTALDGLAAAAAHELGTPLGTIAVVTRELEREIPQGSPIADDIALLRSQSERCREILQKLRTLATGMDAYYKRMALSSLIEEVVSPLREFGVEIAVTRIARAGAEPVGRRDPAILYGLGNIVENAVDFAKSRVEITAEWDQRQVALTIADDGPGFAPEIIDRIGEPYVTTREKSAAERDSDEVGGGLGLGFFIAKTLLKRSGARVACGNRKSPETGAVIRITWPRESLEAKPGDDDEDDVDDALLA</sequence>
<dbReference type="PANTHER" id="PTHR44936:SF10">
    <property type="entry name" value="SENSOR PROTEIN RSTB"/>
    <property type="match status" value="1"/>
</dbReference>
<keyword evidence="9" id="KW-0067">ATP-binding</keyword>
<keyword evidence="11" id="KW-0472">Membrane</keyword>
<dbReference type="InterPro" id="IPR005467">
    <property type="entry name" value="His_kinase_dom"/>
</dbReference>
<organism evidence="13 14">
    <name type="scientific">Prosthecodimorpha hirschii</name>
    <dbReference type="NCBI Taxonomy" id="665126"/>
    <lineage>
        <taxon>Bacteria</taxon>
        <taxon>Pseudomonadati</taxon>
        <taxon>Pseudomonadota</taxon>
        <taxon>Alphaproteobacteria</taxon>
        <taxon>Hyphomicrobiales</taxon>
        <taxon>Ancalomicrobiaceae</taxon>
        <taxon>Prosthecodimorpha</taxon>
    </lineage>
</organism>
<evidence type="ECO:0000256" key="11">
    <source>
        <dbReference type="SAM" id="Phobius"/>
    </source>
</evidence>
<dbReference type="Pfam" id="PF02518">
    <property type="entry name" value="HATPase_c"/>
    <property type="match status" value="1"/>
</dbReference>
<evidence type="ECO:0000256" key="3">
    <source>
        <dbReference type="ARBA" id="ARBA00012438"/>
    </source>
</evidence>
<dbReference type="PANTHER" id="PTHR44936">
    <property type="entry name" value="SENSOR PROTEIN CREC"/>
    <property type="match status" value="1"/>
</dbReference>
<feature type="compositionally biased region" description="Acidic residues" evidence="10">
    <location>
        <begin position="440"/>
        <end position="452"/>
    </location>
</feature>
<keyword evidence="11" id="KW-0812">Transmembrane</keyword>
<protein>
    <recommendedName>
        <fullName evidence="3">histidine kinase</fullName>
        <ecNumber evidence="3">2.7.13.3</ecNumber>
    </recommendedName>
</protein>
<dbReference type="Gene3D" id="1.10.287.130">
    <property type="match status" value="1"/>
</dbReference>
<keyword evidence="7" id="KW-0547">Nucleotide-binding</keyword>
<keyword evidence="6" id="KW-0808">Transferase</keyword>
<dbReference type="InterPro" id="IPR004358">
    <property type="entry name" value="Sig_transdc_His_kin-like_C"/>
</dbReference>
<evidence type="ECO:0000313" key="13">
    <source>
        <dbReference type="EMBL" id="KPL54039.1"/>
    </source>
</evidence>
<evidence type="ECO:0000259" key="12">
    <source>
        <dbReference type="PROSITE" id="PS50109"/>
    </source>
</evidence>
<dbReference type="PRINTS" id="PR00344">
    <property type="entry name" value="BCTRLSENSOR"/>
</dbReference>
<dbReference type="InterPro" id="IPR003594">
    <property type="entry name" value="HATPase_dom"/>
</dbReference>
<feature type="transmembrane region" description="Helical" evidence="11">
    <location>
        <begin position="128"/>
        <end position="147"/>
    </location>
</feature>
<evidence type="ECO:0000313" key="14">
    <source>
        <dbReference type="Proteomes" id="UP000048984"/>
    </source>
</evidence>
<dbReference type="InterPro" id="IPR036097">
    <property type="entry name" value="HisK_dim/P_sf"/>
</dbReference>
<dbReference type="AlphaFoldDB" id="A0A0P6WAJ1"/>
<reference evidence="13 14" key="2">
    <citation type="submission" date="2015-10" db="EMBL/GenBank/DDBJ databases">
        <title>Draft Genome Sequence of Prosthecomicrobium hirschii ATCC 27832.</title>
        <authorList>
            <person name="Daniel J."/>
            <person name="Givan S.A."/>
            <person name="Brun Y.V."/>
            <person name="Brown P.J."/>
        </authorList>
    </citation>
    <scope>NUCLEOTIDE SEQUENCE [LARGE SCALE GENOMIC DNA]</scope>
    <source>
        <strain evidence="13 14">16</strain>
    </source>
</reference>
<evidence type="ECO:0000256" key="8">
    <source>
        <dbReference type="ARBA" id="ARBA00022777"/>
    </source>
</evidence>
<evidence type="ECO:0000256" key="9">
    <source>
        <dbReference type="ARBA" id="ARBA00022840"/>
    </source>
</evidence>
<evidence type="ECO:0000256" key="2">
    <source>
        <dbReference type="ARBA" id="ARBA00004651"/>
    </source>
</evidence>
<comment type="caution">
    <text evidence="13">The sequence shown here is derived from an EMBL/GenBank/DDBJ whole genome shotgun (WGS) entry which is preliminary data.</text>
</comment>
<dbReference type="GO" id="GO:0000155">
    <property type="term" value="F:phosphorelay sensor kinase activity"/>
    <property type="evidence" value="ECO:0007669"/>
    <property type="project" value="InterPro"/>
</dbReference>
<feature type="transmembrane region" description="Helical" evidence="11">
    <location>
        <begin position="45"/>
        <end position="66"/>
    </location>
</feature>